<evidence type="ECO:0000256" key="8">
    <source>
        <dbReference type="ARBA" id="ARBA00023136"/>
    </source>
</evidence>
<keyword evidence="10" id="KW-0325">Glycoprotein</keyword>
<accession>A0A8W8P0C4</accession>
<evidence type="ECO:0000256" key="7">
    <source>
        <dbReference type="ARBA" id="ARBA00022989"/>
    </source>
</evidence>
<evidence type="ECO:0000259" key="12">
    <source>
        <dbReference type="PROSITE" id="PS50104"/>
    </source>
</evidence>
<evidence type="ECO:0000256" key="5">
    <source>
        <dbReference type="ARBA" id="ARBA00022729"/>
    </source>
</evidence>
<keyword evidence="9" id="KW-0675">Receptor</keyword>
<evidence type="ECO:0000256" key="2">
    <source>
        <dbReference type="ARBA" id="ARBA00009634"/>
    </source>
</evidence>
<evidence type="ECO:0000256" key="6">
    <source>
        <dbReference type="ARBA" id="ARBA00022737"/>
    </source>
</evidence>
<dbReference type="PANTHER" id="PTHR24365">
    <property type="entry name" value="TOLL-LIKE RECEPTOR"/>
    <property type="match status" value="1"/>
</dbReference>
<name>A0A8W8P0C4_MAGGI</name>
<evidence type="ECO:0000313" key="13">
    <source>
        <dbReference type="EnsemblMetazoa" id="G9701.1:cds"/>
    </source>
</evidence>
<keyword evidence="5" id="KW-0732">Signal</keyword>
<dbReference type="SUPFAM" id="SSF52200">
    <property type="entry name" value="Toll/Interleukin receptor TIR domain"/>
    <property type="match status" value="1"/>
</dbReference>
<feature type="domain" description="TIR" evidence="12">
    <location>
        <begin position="587"/>
        <end position="729"/>
    </location>
</feature>
<dbReference type="GO" id="GO:0005886">
    <property type="term" value="C:plasma membrane"/>
    <property type="evidence" value="ECO:0007669"/>
    <property type="project" value="TreeGrafter"/>
</dbReference>
<evidence type="ECO:0000256" key="1">
    <source>
        <dbReference type="ARBA" id="ARBA00004479"/>
    </source>
</evidence>
<dbReference type="InterPro" id="IPR035897">
    <property type="entry name" value="Toll_tir_struct_dom_sf"/>
</dbReference>
<dbReference type="InterPro" id="IPR017241">
    <property type="entry name" value="Toll-like_receptor"/>
</dbReference>
<evidence type="ECO:0000256" key="10">
    <source>
        <dbReference type="ARBA" id="ARBA00023180"/>
    </source>
</evidence>
<keyword evidence="3" id="KW-0433">Leucine-rich repeat</keyword>
<dbReference type="Gene3D" id="3.40.50.10140">
    <property type="entry name" value="Toll/interleukin-1 receptor homology (TIR) domain"/>
    <property type="match status" value="1"/>
</dbReference>
<evidence type="ECO:0000256" key="11">
    <source>
        <dbReference type="SAM" id="Phobius"/>
    </source>
</evidence>
<dbReference type="InterPro" id="IPR000157">
    <property type="entry name" value="TIR_dom"/>
</dbReference>
<dbReference type="SUPFAM" id="SSF52058">
    <property type="entry name" value="L domain-like"/>
    <property type="match status" value="2"/>
</dbReference>
<evidence type="ECO:0000313" key="14">
    <source>
        <dbReference type="Proteomes" id="UP000005408"/>
    </source>
</evidence>
<dbReference type="PROSITE" id="PS50104">
    <property type="entry name" value="TIR"/>
    <property type="match status" value="1"/>
</dbReference>
<organism evidence="13 14">
    <name type="scientific">Magallana gigas</name>
    <name type="common">Pacific oyster</name>
    <name type="synonym">Crassostrea gigas</name>
    <dbReference type="NCBI Taxonomy" id="29159"/>
    <lineage>
        <taxon>Eukaryota</taxon>
        <taxon>Metazoa</taxon>
        <taxon>Spiralia</taxon>
        <taxon>Lophotrochozoa</taxon>
        <taxon>Mollusca</taxon>
        <taxon>Bivalvia</taxon>
        <taxon>Autobranchia</taxon>
        <taxon>Pteriomorphia</taxon>
        <taxon>Ostreida</taxon>
        <taxon>Ostreoidea</taxon>
        <taxon>Ostreidae</taxon>
        <taxon>Magallana</taxon>
    </lineage>
</organism>
<keyword evidence="8 11" id="KW-0472">Membrane</keyword>
<proteinExistence type="inferred from homology"/>
<dbReference type="SMART" id="SM00369">
    <property type="entry name" value="LRR_TYP"/>
    <property type="match status" value="6"/>
</dbReference>
<dbReference type="GO" id="GO:0006955">
    <property type="term" value="P:immune response"/>
    <property type="evidence" value="ECO:0007669"/>
    <property type="project" value="InterPro"/>
</dbReference>
<dbReference type="GO" id="GO:0002224">
    <property type="term" value="P:toll-like receptor signaling pathway"/>
    <property type="evidence" value="ECO:0007669"/>
    <property type="project" value="InterPro"/>
</dbReference>
<keyword evidence="6" id="KW-0677">Repeat</keyword>
<dbReference type="Pfam" id="PF13676">
    <property type="entry name" value="TIR_2"/>
    <property type="match status" value="1"/>
</dbReference>
<reference evidence="13" key="1">
    <citation type="submission" date="2022-08" db="UniProtKB">
        <authorList>
            <consortium name="EnsemblMetazoa"/>
        </authorList>
    </citation>
    <scope>IDENTIFICATION</scope>
    <source>
        <strain evidence="13">05x7-T-G4-1.051#20</strain>
    </source>
</reference>
<dbReference type="Proteomes" id="UP000005408">
    <property type="component" value="Unassembled WGS sequence"/>
</dbReference>
<keyword evidence="4 11" id="KW-0812">Transmembrane</keyword>
<dbReference type="Pfam" id="PF13855">
    <property type="entry name" value="LRR_8"/>
    <property type="match status" value="3"/>
</dbReference>
<keyword evidence="14" id="KW-1185">Reference proteome</keyword>
<dbReference type="Gene3D" id="3.80.10.10">
    <property type="entry name" value="Ribonuclease Inhibitor"/>
    <property type="match status" value="2"/>
</dbReference>
<evidence type="ECO:0000256" key="9">
    <source>
        <dbReference type="ARBA" id="ARBA00023170"/>
    </source>
</evidence>
<dbReference type="PIRSF" id="PIRSF037595">
    <property type="entry name" value="Toll-like_receptor"/>
    <property type="match status" value="1"/>
</dbReference>
<dbReference type="SMART" id="SM00365">
    <property type="entry name" value="LRR_SD22"/>
    <property type="match status" value="5"/>
</dbReference>
<dbReference type="GO" id="GO:0004888">
    <property type="term" value="F:transmembrane signaling receptor activity"/>
    <property type="evidence" value="ECO:0007669"/>
    <property type="project" value="InterPro"/>
</dbReference>
<evidence type="ECO:0000256" key="3">
    <source>
        <dbReference type="ARBA" id="ARBA00022614"/>
    </source>
</evidence>
<dbReference type="InterPro" id="IPR032675">
    <property type="entry name" value="LRR_dom_sf"/>
</dbReference>
<evidence type="ECO:0000256" key="4">
    <source>
        <dbReference type="ARBA" id="ARBA00022692"/>
    </source>
</evidence>
<comment type="subcellular location">
    <subcellularLocation>
        <location evidence="1">Membrane</location>
        <topology evidence="1">Single-pass type I membrane protein</topology>
    </subcellularLocation>
</comment>
<keyword evidence="7 11" id="KW-1133">Transmembrane helix</keyword>
<feature type="transmembrane region" description="Helical" evidence="11">
    <location>
        <begin position="531"/>
        <end position="555"/>
    </location>
</feature>
<comment type="similarity">
    <text evidence="2">Belongs to the Toll-like receptor family.</text>
</comment>
<dbReference type="SMART" id="SM00255">
    <property type="entry name" value="TIR"/>
    <property type="match status" value="1"/>
</dbReference>
<dbReference type="PROSITE" id="PS51450">
    <property type="entry name" value="LRR"/>
    <property type="match status" value="3"/>
</dbReference>
<dbReference type="InterPro" id="IPR001611">
    <property type="entry name" value="Leu-rich_rpt"/>
</dbReference>
<protein>
    <recommendedName>
        <fullName evidence="12">TIR domain-containing protein</fullName>
    </recommendedName>
</protein>
<dbReference type="AlphaFoldDB" id="A0A8W8P0C4"/>
<dbReference type="EnsemblMetazoa" id="G9701.1">
    <property type="protein sequence ID" value="G9701.1:cds"/>
    <property type="gene ID" value="G9701"/>
</dbReference>
<dbReference type="PANTHER" id="PTHR24365:SF530">
    <property type="entry name" value="MSTPROX-RELATED"/>
    <property type="match status" value="1"/>
</dbReference>
<sequence>DSFTCSSNPNCNCYNQSGILFANCAHRDLTEAPLFRDDVTGIILAHNEISKFPTLLPKNIIYLDLSDNLIDRIDQKSIVNYTHLSNLSVSANSLQSIELDSFVNSKSLVHLDVSMNQELTLEVLANISRDLRYSTSIRVLNLESLQCTYGVSFIIRKYHIADLKNTQLEELNLASNRINSLELGVLSALPKSLKNLNIANNVLSFGFYLAEFGSLENIVIFNVSFQSYFHQLQVKHFFVRCNDTRHRQICKSDRSHDHLRGMDVMPWNQFSLARRKNVSIYLPPKLEVLYFHDNLYKLTLQDFTFKTVGPSSVTHLYLQNNIIYELNGPILGLDSVKYIDLSNNFCNFISDRFFDGIHNATYLDLSQNAIGEVLENDAKGIIFRNLFKLRTLNLTRNRIVRLPPAIFRNLNQLEILNLSYNSLSEFTLPLDNMKQLNHLDLSNNQIQFLDEKTRNTIDSLSTKKKINVNMRRNRLLCNCEQLKFLKWMRQSENVKFMHFDEYFCTYINSSRVNFTDVDTILQLMEKQCASYILTIVIMTSLIIVVLTTTLGRILYRYRWKLRYMYYVAREKYRDNVKRPEGTDDSSFYFDAFVSYADKDRHFVIKLVQQLEKDHNLKLCIHHRDFIPGTGIADNITNAIHYSRRTVTIMTSHFLNSYWCMFELNMARMEAVYSRDGENVLFLVVLEKLAIAKLPFSFMDLIENRSYLEFPDNEDNDEVAAFRSKLGATLKSRESDIRMLSLNSTPIE</sequence>
<dbReference type="InterPro" id="IPR003591">
    <property type="entry name" value="Leu-rich_rpt_typical-subtyp"/>
</dbReference>